<accession>A0ABR0ADY3</accession>
<sequence length="51" mass="5821">MKKNKGSKVTRWINGTGRPKIGPLIEVRLDQYKLGGRPNFNILWTSHSDVL</sequence>
<comment type="caution">
    <text evidence="1">The sequence shown here is derived from an EMBL/GenBank/DDBJ whole genome shotgun (WGS) entry which is preliminary data.</text>
</comment>
<organism evidence="1 2">
    <name type="scientific">Daphnia magna</name>
    <dbReference type="NCBI Taxonomy" id="35525"/>
    <lineage>
        <taxon>Eukaryota</taxon>
        <taxon>Metazoa</taxon>
        <taxon>Ecdysozoa</taxon>
        <taxon>Arthropoda</taxon>
        <taxon>Crustacea</taxon>
        <taxon>Branchiopoda</taxon>
        <taxon>Diplostraca</taxon>
        <taxon>Cladocera</taxon>
        <taxon>Anomopoda</taxon>
        <taxon>Daphniidae</taxon>
        <taxon>Daphnia</taxon>
    </lineage>
</organism>
<evidence type="ECO:0000313" key="1">
    <source>
        <dbReference type="EMBL" id="KAK4023347.1"/>
    </source>
</evidence>
<dbReference type="Proteomes" id="UP001234178">
    <property type="component" value="Unassembled WGS sequence"/>
</dbReference>
<evidence type="ECO:0000313" key="2">
    <source>
        <dbReference type="Proteomes" id="UP001234178"/>
    </source>
</evidence>
<keyword evidence="2" id="KW-1185">Reference proteome</keyword>
<dbReference type="EMBL" id="JAOYFB010000037">
    <property type="protein sequence ID" value="KAK4023347.1"/>
    <property type="molecule type" value="Genomic_DNA"/>
</dbReference>
<name>A0ABR0ADY3_9CRUS</name>
<gene>
    <name evidence="1" type="ORF">OUZ56_008764</name>
</gene>
<protein>
    <submittedName>
        <fullName evidence="1">Uncharacterized protein</fullName>
    </submittedName>
</protein>
<reference evidence="1 2" key="1">
    <citation type="journal article" date="2023" name="Nucleic Acids Res.">
        <title>The hologenome of Daphnia magna reveals possible DNA methylation and microbiome-mediated evolution of the host genome.</title>
        <authorList>
            <person name="Chaturvedi A."/>
            <person name="Li X."/>
            <person name="Dhandapani V."/>
            <person name="Marshall H."/>
            <person name="Kissane S."/>
            <person name="Cuenca-Cambronero M."/>
            <person name="Asole G."/>
            <person name="Calvet F."/>
            <person name="Ruiz-Romero M."/>
            <person name="Marangio P."/>
            <person name="Guigo R."/>
            <person name="Rago D."/>
            <person name="Mirbahai L."/>
            <person name="Eastwood N."/>
            <person name="Colbourne J.K."/>
            <person name="Zhou J."/>
            <person name="Mallon E."/>
            <person name="Orsini L."/>
        </authorList>
    </citation>
    <scope>NUCLEOTIDE SEQUENCE [LARGE SCALE GENOMIC DNA]</scope>
    <source>
        <strain evidence="1">LRV0_1</strain>
    </source>
</reference>
<proteinExistence type="predicted"/>